<dbReference type="SUPFAM" id="SSF53448">
    <property type="entry name" value="Nucleotide-diphospho-sugar transferases"/>
    <property type="match status" value="1"/>
</dbReference>
<sequence>MPLTYTVAICTYRRPQMLERTLKRWHEHFGNDSDVEILIINNGLDLETERLASQSFGCNPIIHVYEPQAGVSHARNAAINAAKSDVLAFLDDDCLVDATWMPSLRERFEADTDRTMGLLGGPINLHWDSPPPSWYHPRFIGCYSGMHWGEGDFQLTSSNQWLGEGNCAYWLSRIKEFGGFTVRLGRKKNQLLSNEGNELRQRIEAKGYEIWYTSKMLVSHIVFEERTRSSNWMLKRNFWSGVSYEIQELHLNRQTKSMRRFVQLLKQIIRQDLRYFRFREINDFEQLERAMQAYQRLGMLYAMIRYR</sequence>
<evidence type="ECO:0000313" key="3">
    <source>
        <dbReference type="Proteomes" id="UP000642829"/>
    </source>
</evidence>
<reference evidence="2" key="1">
    <citation type="journal article" date="2014" name="Int. J. Syst. Evol. Microbiol.">
        <title>Complete genome sequence of Corynebacterium casei LMG S-19264T (=DSM 44701T), isolated from a smear-ripened cheese.</title>
        <authorList>
            <consortium name="US DOE Joint Genome Institute (JGI-PGF)"/>
            <person name="Walter F."/>
            <person name="Albersmeier A."/>
            <person name="Kalinowski J."/>
            <person name="Ruckert C."/>
        </authorList>
    </citation>
    <scope>NUCLEOTIDE SEQUENCE</scope>
    <source>
        <strain evidence="2">KCTC 12870</strain>
    </source>
</reference>
<name>A0A8J3DA13_9BACT</name>
<dbReference type="Gene3D" id="3.90.550.10">
    <property type="entry name" value="Spore Coat Polysaccharide Biosynthesis Protein SpsA, Chain A"/>
    <property type="match status" value="1"/>
</dbReference>
<dbReference type="GO" id="GO:0016758">
    <property type="term" value="F:hexosyltransferase activity"/>
    <property type="evidence" value="ECO:0007669"/>
    <property type="project" value="UniProtKB-ARBA"/>
</dbReference>
<dbReference type="PANTHER" id="PTHR22916:SF3">
    <property type="entry name" value="UDP-GLCNAC:BETAGAL BETA-1,3-N-ACETYLGLUCOSAMINYLTRANSFERASE-LIKE PROTEIN 1"/>
    <property type="match status" value="1"/>
</dbReference>
<feature type="domain" description="Glycosyltransferase 2-like" evidence="1">
    <location>
        <begin position="6"/>
        <end position="113"/>
    </location>
</feature>
<reference evidence="2" key="2">
    <citation type="submission" date="2020-09" db="EMBL/GenBank/DDBJ databases">
        <authorList>
            <person name="Sun Q."/>
            <person name="Kim S."/>
        </authorList>
    </citation>
    <scope>NUCLEOTIDE SEQUENCE</scope>
    <source>
        <strain evidence="2">KCTC 12870</strain>
    </source>
</reference>
<dbReference type="AlphaFoldDB" id="A0A8J3DA13"/>
<dbReference type="InterPro" id="IPR029044">
    <property type="entry name" value="Nucleotide-diphossugar_trans"/>
</dbReference>
<dbReference type="EMBL" id="BMXG01000004">
    <property type="protein sequence ID" value="GHB95356.1"/>
    <property type="molecule type" value="Genomic_DNA"/>
</dbReference>
<dbReference type="Pfam" id="PF00535">
    <property type="entry name" value="Glycos_transf_2"/>
    <property type="match status" value="1"/>
</dbReference>
<comment type="caution">
    <text evidence="2">The sequence shown here is derived from an EMBL/GenBank/DDBJ whole genome shotgun (WGS) entry which is preliminary data.</text>
</comment>
<dbReference type="PANTHER" id="PTHR22916">
    <property type="entry name" value="GLYCOSYLTRANSFERASE"/>
    <property type="match status" value="1"/>
</dbReference>
<proteinExistence type="predicted"/>
<dbReference type="Proteomes" id="UP000642829">
    <property type="component" value="Unassembled WGS sequence"/>
</dbReference>
<evidence type="ECO:0000259" key="1">
    <source>
        <dbReference type="Pfam" id="PF00535"/>
    </source>
</evidence>
<gene>
    <name evidence="2" type="ORF">GCM10007047_08850</name>
</gene>
<accession>A0A8J3DA13</accession>
<dbReference type="InterPro" id="IPR001173">
    <property type="entry name" value="Glyco_trans_2-like"/>
</dbReference>
<evidence type="ECO:0000313" key="2">
    <source>
        <dbReference type="EMBL" id="GHB95356.1"/>
    </source>
</evidence>
<protein>
    <recommendedName>
        <fullName evidence="1">Glycosyltransferase 2-like domain-containing protein</fullName>
    </recommendedName>
</protein>
<dbReference type="RefSeq" id="WP_189512272.1">
    <property type="nucleotide sequence ID" value="NZ_BMXG01000004.1"/>
</dbReference>
<dbReference type="CDD" id="cd00761">
    <property type="entry name" value="Glyco_tranf_GTA_type"/>
    <property type="match status" value="1"/>
</dbReference>
<organism evidence="2 3">
    <name type="scientific">Cerasicoccus arenae</name>
    <dbReference type="NCBI Taxonomy" id="424488"/>
    <lineage>
        <taxon>Bacteria</taxon>
        <taxon>Pseudomonadati</taxon>
        <taxon>Verrucomicrobiota</taxon>
        <taxon>Opitutia</taxon>
        <taxon>Puniceicoccales</taxon>
        <taxon>Cerasicoccaceae</taxon>
        <taxon>Cerasicoccus</taxon>
    </lineage>
</organism>
<keyword evidence="3" id="KW-1185">Reference proteome</keyword>